<organism evidence="1 2">
    <name type="scientific">Streptomyces gilvifuscus</name>
    <dbReference type="NCBI Taxonomy" id="1550617"/>
    <lineage>
        <taxon>Bacteria</taxon>
        <taxon>Bacillati</taxon>
        <taxon>Actinomycetota</taxon>
        <taxon>Actinomycetes</taxon>
        <taxon>Kitasatosporales</taxon>
        <taxon>Streptomycetaceae</taxon>
        <taxon>Streptomyces</taxon>
    </lineage>
</organism>
<gene>
    <name evidence="1" type="ORF">PO587_27335</name>
</gene>
<dbReference type="InterPro" id="IPR025855">
    <property type="entry name" value="Replic_Relax"/>
</dbReference>
<sequence length="274" mass="30775">MVRPLSLPTARVERLRSRLSPRDLAVLASLDRVRLLSLNQIRRLAVTDGSPRARTRRAQLMMTRLTKLGVVVRFSRIIGGVRAGSSGYIYGLSDVGQAVLNTDGPLGGRRRRVWESKPYFQDHMLAVAELYVQLVERHREGTTELLAYDAEPANWRHFSGAGGELVQIKPDAYVRIGRAAMEYSAFIEVDLSTETLPTIQKKSQRYIDYWRSGMEQQWRGVFPKVLWLVETERRRDRIASVIGKLALDGQTLFDVGLLNDGPQILSGSNQGAAA</sequence>
<dbReference type="Pfam" id="PF13814">
    <property type="entry name" value="Replic_Relax"/>
    <property type="match status" value="1"/>
</dbReference>
<evidence type="ECO:0000313" key="1">
    <source>
        <dbReference type="EMBL" id="MDC2958165.1"/>
    </source>
</evidence>
<reference evidence="1 2" key="1">
    <citation type="journal article" date="2015" name="Int. J. Syst. Evol. Microbiol.">
        <title>Streptomyces gilvifuscus sp. nov., an actinomycete that produces antibacterial compounds isolated from soil.</title>
        <authorList>
            <person name="Nguyen T.M."/>
            <person name="Kim J."/>
        </authorList>
    </citation>
    <scope>NUCLEOTIDE SEQUENCE [LARGE SCALE GENOMIC DNA]</scope>
    <source>
        <strain evidence="1 2">T113</strain>
    </source>
</reference>
<accession>A0ABT5G0B4</accession>
<evidence type="ECO:0000313" key="2">
    <source>
        <dbReference type="Proteomes" id="UP001221328"/>
    </source>
</evidence>
<dbReference type="Proteomes" id="UP001221328">
    <property type="component" value="Unassembled WGS sequence"/>
</dbReference>
<dbReference type="EMBL" id="JAQOSK010000011">
    <property type="protein sequence ID" value="MDC2958165.1"/>
    <property type="molecule type" value="Genomic_DNA"/>
</dbReference>
<proteinExistence type="predicted"/>
<protein>
    <submittedName>
        <fullName evidence="1">Replication-relaxation family protein</fullName>
    </submittedName>
</protein>
<dbReference type="RefSeq" id="WP_272177064.1">
    <property type="nucleotide sequence ID" value="NZ_JAQOSK010000011.1"/>
</dbReference>
<comment type="caution">
    <text evidence="1">The sequence shown here is derived from an EMBL/GenBank/DDBJ whole genome shotgun (WGS) entry which is preliminary data.</text>
</comment>
<name>A0ABT5G0B4_9ACTN</name>
<keyword evidence="2" id="KW-1185">Reference proteome</keyword>